<feature type="region of interest" description="Disordered" evidence="1">
    <location>
        <begin position="1"/>
        <end position="32"/>
    </location>
</feature>
<dbReference type="Proteomes" id="UP001500466">
    <property type="component" value="Unassembled WGS sequence"/>
</dbReference>
<accession>A0ABP9HQI1</accession>
<evidence type="ECO:0000313" key="2">
    <source>
        <dbReference type="EMBL" id="GAA4976264.1"/>
    </source>
</evidence>
<evidence type="ECO:0000256" key="1">
    <source>
        <dbReference type="SAM" id="MobiDB-lite"/>
    </source>
</evidence>
<reference evidence="3" key="1">
    <citation type="journal article" date="2019" name="Int. J. Syst. Evol. Microbiol.">
        <title>The Global Catalogue of Microorganisms (GCM) 10K type strain sequencing project: providing services to taxonomists for standard genome sequencing and annotation.</title>
        <authorList>
            <consortium name="The Broad Institute Genomics Platform"/>
            <consortium name="The Broad Institute Genome Sequencing Center for Infectious Disease"/>
            <person name="Wu L."/>
            <person name="Ma J."/>
        </authorList>
    </citation>
    <scope>NUCLEOTIDE SEQUENCE [LARGE SCALE GENOMIC DNA]</scope>
    <source>
        <strain evidence="3">JCM 17986</strain>
    </source>
</reference>
<gene>
    <name evidence="2" type="ORF">GCM10023205_49210</name>
</gene>
<keyword evidence="3" id="KW-1185">Reference proteome</keyword>
<name>A0ABP9HQI1_9ACTN</name>
<protein>
    <submittedName>
        <fullName evidence="2">Uncharacterized protein</fullName>
    </submittedName>
</protein>
<dbReference type="EMBL" id="BAABHS010000017">
    <property type="protein sequence ID" value="GAA4976264.1"/>
    <property type="molecule type" value="Genomic_DNA"/>
</dbReference>
<sequence>MEAPQTKDAGSRGGVAGRGEGADMRTTFLGDWPGVRGSSCTGVFVPWMTPRFRFAVEGPGRDADRKT</sequence>
<organism evidence="2 3">
    <name type="scientific">Yinghuangia aomiensis</name>
    <dbReference type="NCBI Taxonomy" id="676205"/>
    <lineage>
        <taxon>Bacteria</taxon>
        <taxon>Bacillati</taxon>
        <taxon>Actinomycetota</taxon>
        <taxon>Actinomycetes</taxon>
        <taxon>Kitasatosporales</taxon>
        <taxon>Streptomycetaceae</taxon>
        <taxon>Yinghuangia</taxon>
    </lineage>
</organism>
<comment type="caution">
    <text evidence="2">The sequence shown here is derived from an EMBL/GenBank/DDBJ whole genome shotgun (WGS) entry which is preliminary data.</text>
</comment>
<evidence type="ECO:0000313" key="3">
    <source>
        <dbReference type="Proteomes" id="UP001500466"/>
    </source>
</evidence>
<proteinExistence type="predicted"/>